<proteinExistence type="predicted"/>
<reference evidence="1" key="1">
    <citation type="submission" date="2020-07" db="EMBL/GenBank/DDBJ databases">
        <title>Huge and variable diversity of episymbiotic CPR bacteria and DPANN archaea in groundwater ecosystems.</title>
        <authorList>
            <person name="He C.Y."/>
            <person name="Keren R."/>
            <person name="Whittaker M."/>
            <person name="Farag I.F."/>
            <person name="Doudna J."/>
            <person name="Cate J.H.D."/>
            <person name="Banfield J.F."/>
        </authorList>
    </citation>
    <scope>NUCLEOTIDE SEQUENCE</scope>
    <source>
        <strain evidence="1">NC_groundwater_17_Pr7_B-0.1um_64_12</strain>
    </source>
</reference>
<evidence type="ECO:0000313" key="2">
    <source>
        <dbReference type="Proteomes" id="UP000727962"/>
    </source>
</evidence>
<sequence length="63" mass="6813">MKLLPLTVTVQYCQEDGDLLVPCEPRTVQVAATEEAVLALLAEVRRPLRPALQVVEGEQPSGA</sequence>
<evidence type="ECO:0000313" key="1">
    <source>
        <dbReference type="EMBL" id="MBI1756216.1"/>
    </source>
</evidence>
<protein>
    <submittedName>
        <fullName evidence="1">Uncharacterized protein</fullName>
    </submittedName>
</protein>
<dbReference type="Proteomes" id="UP000727962">
    <property type="component" value="Unassembled WGS sequence"/>
</dbReference>
<gene>
    <name evidence="1" type="ORF">HYR64_03815</name>
</gene>
<comment type="caution">
    <text evidence="1">The sequence shown here is derived from an EMBL/GenBank/DDBJ whole genome shotgun (WGS) entry which is preliminary data.</text>
</comment>
<dbReference type="EMBL" id="JACOSL010000026">
    <property type="protein sequence ID" value="MBI1756216.1"/>
    <property type="molecule type" value="Genomic_DNA"/>
</dbReference>
<name>A0A931LUS0_FIMGI</name>
<accession>A0A931LUS0</accession>
<organism evidence="1 2">
    <name type="scientific">Fimbriimonas ginsengisoli</name>
    <dbReference type="NCBI Taxonomy" id="1005039"/>
    <lineage>
        <taxon>Bacteria</taxon>
        <taxon>Bacillati</taxon>
        <taxon>Armatimonadota</taxon>
        <taxon>Fimbriimonadia</taxon>
        <taxon>Fimbriimonadales</taxon>
        <taxon>Fimbriimonadaceae</taxon>
        <taxon>Fimbriimonas</taxon>
    </lineage>
</organism>
<dbReference type="AlphaFoldDB" id="A0A931LUS0"/>